<dbReference type="Pfam" id="PF02872">
    <property type="entry name" value="5_nucleotid_C"/>
    <property type="match status" value="1"/>
</dbReference>
<dbReference type="SUPFAM" id="SSF56300">
    <property type="entry name" value="Metallo-dependent phosphatases"/>
    <property type="match status" value="1"/>
</dbReference>
<dbReference type="Pfam" id="PF00083">
    <property type="entry name" value="Sugar_tr"/>
    <property type="match status" value="1"/>
</dbReference>
<evidence type="ECO:0000313" key="18">
    <source>
        <dbReference type="Proteomes" id="UP000815677"/>
    </source>
</evidence>
<comment type="similarity">
    <text evidence="13">Belongs to the BMT2 family.</text>
</comment>
<keyword evidence="11 15" id="KW-0472">Membrane</keyword>
<feature type="transmembrane region" description="Helical" evidence="15">
    <location>
        <begin position="139"/>
        <end position="158"/>
    </location>
</feature>
<dbReference type="Pfam" id="PF00149">
    <property type="entry name" value="Metallophos"/>
    <property type="match status" value="1"/>
</dbReference>
<comment type="subcellular location">
    <subcellularLocation>
        <location evidence="1">Membrane</location>
        <topology evidence="1">Multi-pass membrane protein</topology>
    </subcellularLocation>
    <subcellularLocation>
        <location evidence="13">Nucleus</location>
        <location evidence="13">Nucleolus</location>
    </subcellularLocation>
</comment>
<evidence type="ECO:0000256" key="9">
    <source>
        <dbReference type="ARBA" id="ARBA00022729"/>
    </source>
</evidence>
<feature type="transmembrane region" description="Helical" evidence="15">
    <location>
        <begin position="428"/>
        <end position="450"/>
    </location>
</feature>
<dbReference type="InterPro" id="IPR029063">
    <property type="entry name" value="SAM-dependent_MTases_sf"/>
</dbReference>
<dbReference type="InterPro" id="IPR036907">
    <property type="entry name" value="5'-Nucleotdase_C_sf"/>
</dbReference>
<dbReference type="InterPro" id="IPR004843">
    <property type="entry name" value="Calcineurin-like_PHP"/>
</dbReference>
<keyword evidence="9" id="KW-0732">Signal</keyword>
<feature type="binding site" evidence="13">
    <location>
        <position position="780"/>
    </location>
    <ligand>
        <name>S-adenosyl-L-methionine</name>
        <dbReference type="ChEBI" id="CHEBI:59789"/>
    </ligand>
</feature>
<name>A0ABQ0LM13_MYCCL</name>
<feature type="transmembrane region" description="Helical" evidence="15">
    <location>
        <begin position="499"/>
        <end position="521"/>
    </location>
</feature>
<keyword evidence="17" id="KW-0969">Cilium</keyword>
<feature type="region of interest" description="Disordered" evidence="14">
    <location>
        <begin position="645"/>
        <end position="675"/>
    </location>
</feature>
<dbReference type="InterPro" id="IPR005828">
    <property type="entry name" value="MFS_sugar_transport-like"/>
</dbReference>
<evidence type="ECO:0000256" key="7">
    <source>
        <dbReference type="ARBA" id="ARBA00022691"/>
    </source>
</evidence>
<organism evidence="17 18">
    <name type="scientific">Mycena chlorophos</name>
    <name type="common">Agaric fungus</name>
    <name type="synonym">Agaricus chlorophos</name>
    <dbReference type="NCBI Taxonomy" id="658473"/>
    <lineage>
        <taxon>Eukaryota</taxon>
        <taxon>Fungi</taxon>
        <taxon>Dikarya</taxon>
        <taxon>Basidiomycota</taxon>
        <taxon>Agaricomycotina</taxon>
        <taxon>Agaricomycetes</taxon>
        <taxon>Agaricomycetidae</taxon>
        <taxon>Agaricales</taxon>
        <taxon>Marasmiineae</taxon>
        <taxon>Mycenaceae</taxon>
        <taxon>Mycena</taxon>
    </lineage>
</organism>
<dbReference type="InterPro" id="IPR020846">
    <property type="entry name" value="MFS_dom"/>
</dbReference>
<dbReference type="HAMAP" id="MF_03044">
    <property type="entry name" value="BMT2"/>
    <property type="match status" value="1"/>
</dbReference>
<feature type="binding site" evidence="13">
    <location>
        <position position="760"/>
    </location>
    <ligand>
        <name>S-adenosyl-L-methionine</name>
        <dbReference type="ChEBI" id="CHEBI:59789"/>
    </ligand>
</feature>
<feature type="transmembrane region" description="Helical" evidence="15">
    <location>
        <begin position="345"/>
        <end position="370"/>
    </location>
</feature>
<evidence type="ECO:0000256" key="12">
    <source>
        <dbReference type="ARBA" id="ARBA00049119"/>
    </source>
</evidence>
<comment type="catalytic activity">
    <reaction evidence="12">
        <text>myo-inositol(out) + H(+)(out) = myo-inositol(in) + H(+)(in)</text>
        <dbReference type="Rhea" id="RHEA:60364"/>
        <dbReference type="ChEBI" id="CHEBI:15378"/>
        <dbReference type="ChEBI" id="CHEBI:17268"/>
    </reaction>
</comment>
<dbReference type="EMBL" id="DF847578">
    <property type="protein sequence ID" value="GAT52124.1"/>
    <property type="molecule type" value="Genomic_DNA"/>
</dbReference>
<dbReference type="Proteomes" id="UP000815677">
    <property type="component" value="Unassembled WGS sequence"/>
</dbReference>
<keyword evidence="4" id="KW-0813">Transport</keyword>
<dbReference type="PROSITE" id="PS50850">
    <property type="entry name" value="MFS"/>
    <property type="match status" value="1"/>
</dbReference>
<dbReference type="Gene3D" id="3.60.21.10">
    <property type="match status" value="1"/>
</dbReference>
<feature type="domain" description="Major facilitator superfamily (MFS) profile" evidence="16">
    <location>
        <begin position="15"/>
        <end position="453"/>
    </location>
</feature>
<dbReference type="Pfam" id="PF11968">
    <property type="entry name" value="Bmt2"/>
    <property type="match status" value="1"/>
</dbReference>
<keyword evidence="7 13" id="KW-0949">S-adenosyl-L-methionine</keyword>
<protein>
    <recommendedName>
        <fullName evidence="13">25S rRNA adenine-N(1) methyltransferase</fullName>
        <ecNumber evidence="13">2.1.1.-</ecNumber>
    </recommendedName>
</protein>
<dbReference type="PANTHER" id="PTHR11575">
    <property type="entry name" value="5'-NUCLEOTIDASE-RELATED"/>
    <property type="match status" value="1"/>
</dbReference>
<evidence type="ECO:0000256" key="15">
    <source>
        <dbReference type="SAM" id="Phobius"/>
    </source>
</evidence>
<feature type="transmembrane region" description="Helical" evidence="15">
    <location>
        <begin position="603"/>
        <end position="621"/>
    </location>
</feature>
<sequence>MSRNGERFTQYGWIVCSWVLLMPFNYGYHISVLNQVQALLMADFGASDFAFSIVTAVFTVGGLLGSMVANLVMDRWGRKGAGRASAVLNLVGAALMGVSSSIGVLGFGRLLTGIGAGIAICTSPLYLAEIAPSKISGNVGVLTQLGIVLGIMITQIIGFKFATPTQWRNVLFFSAATSVAQFLLSPVVVESPAWLASKGHLELKKTAAVRLWGLLPAATPSVEDPLLDNLEARRNEQTEALTVPQALAAPDVRRALATICFAMLSQQLSGINAVLYYSNAILSKSLPDFGPYVSLGITVVNVIMTFPPIILIERVGRRQLLFASTFGAISSLLLVGFGLNTGAATLSSITILTFVTSFACGLGPVPFVLISEIAPFHAVSALSSVALSLNWSANFVVGLVFLPLRNALQGYGEEQAINKMVSKRLMGFWAFVDFLLLAAGGMTIGIAILWQRPSILMHLTLLPEFFTAAMVLGIALCATFLVSLGAVVQKNHVTVGFVVLNYFLIVDAIIVLVVGSIIWFFSLRQRSEYHLRWIALPDATKQLLQDQFSCCGYFNATDNIVIGGYCQSQQFADSLNVNNTDNFCVTPVTKFTDYTLENTFTTIYGYMSIVLTLLVVSLCVIKKREEEERFKKIDAKRGRSFVSCNGMGTTRKRKTPVTSSRPSASTSSSKPEASRSVIRKYHVLLRKQTALEAHPTGDKKALQTVRTQLEQLGGLENYQRMSAIGQGNDRGGGSEKVAISWLKEILNPPLESRRRLLEVGALKPDNYSPCRSWIDTTPIDLHSRHPDILEQDFLLMDQAENQERWDIISLSLVLNFVPDARDRGRMLRLAHQFLVPEGLLFLALPLPCVSNSRYLTVEHLKALMAAASFQQLKERWKAGGKMIYLLYTKTSATDSSLDLTKKIKLAPKSDETIDVTQFAALLESLRTEDGLVLFSGDLFAPSVESSVTRGSHMVPVINELRPDVALTGNHDFDFGYPHLSKLINSTKFPWLLSNIVDTDTSTVPAGLLEFVVLERQGIRIGVIGLVEKEWIGTVATWPRNFLYEDMKTVGLRLSERLRGEEKCDVVIALTHCRVPNDIALANGLLALSPTAETRRLLASSHGVDLILGGHDHLYYASRGMSAWDGYDLTEDVLGAEGDAGDVLVCKSGTDFRDLSELQLELEDTPSGSVRRKVITAIKGKRHSTKPGSASSPKLAEILKTVLSSVSSTMKSPVCNTAVELDLRSQYIRTKESAVCNWFADVIRHAYDDSSAMLDGGGSDAVFVCAGTFRGDSTYGPGAVTLGDILEILPFEDPIIVVALDGAAIYDALESSLETWPAQEGRFPVVSGMRVSWDSRKKPGERVLGVWLTKEIAQSSYHGVDGHDTPKVVDAMPIERTNTKTYKIVTRQYMAEGHDGFEALKRGKHLIDDESGQMMSTIVRRYLMGSHFVSTMSKLATSDIAHLHPTTQKAIGRESVRTKWQHAAKLVLNQVRSRAHYLDHHRVANLESMDTVDACDGHKMRRGEKQEQPRSEGWGEFEDLLTISPVVDGRLKDEGR</sequence>
<keyword evidence="13" id="KW-0539">Nucleus</keyword>
<evidence type="ECO:0000256" key="1">
    <source>
        <dbReference type="ARBA" id="ARBA00004141"/>
    </source>
</evidence>
<feature type="transmembrane region" description="Helical" evidence="15">
    <location>
        <begin position="49"/>
        <end position="72"/>
    </location>
</feature>
<evidence type="ECO:0000259" key="16">
    <source>
        <dbReference type="PROSITE" id="PS50850"/>
    </source>
</evidence>
<proteinExistence type="inferred from homology"/>
<evidence type="ECO:0000313" key="17">
    <source>
        <dbReference type="EMBL" id="GAT52124.1"/>
    </source>
</evidence>
<dbReference type="InterPro" id="IPR029052">
    <property type="entry name" value="Metallo-depent_PP-like"/>
</dbReference>
<keyword evidence="8 15" id="KW-0812">Transmembrane</keyword>
<comment type="similarity">
    <text evidence="3">Belongs to the major facilitator superfamily. Sugar transporter (TC 2.A.1.1) family.</text>
</comment>
<feature type="transmembrane region" description="Helical" evidence="15">
    <location>
        <begin position="319"/>
        <end position="339"/>
    </location>
</feature>
<feature type="transmembrane region" description="Helical" evidence="15">
    <location>
        <begin position="12"/>
        <end position="29"/>
    </location>
</feature>
<dbReference type="PRINTS" id="PR00171">
    <property type="entry name" value="SUGRTRNSPORT"/>
</dbReference>
<comment type="function">
    <text evidence="13">S-adenosyl-L-methionine-dependent methyltransferase that specifically methylates the N(1) position of an adenine present in helix 65 in 25S rRNA.</text>
</comment>
<feature type="transmembrane region" description="Helical" evidence="15">
    <location>
        <begin position="465"/>
        <end position="487"/>
    </location>
</feature>
<dbReference type="Gene3D" id="1.20.1250.20">
    <property type="entry name" value="MFS general substrate transporter like domains"/>
    <property type="match status" value="1"/>
</dbReference>
<dbReference type="SUPFAM" id="SSF53335">
    <property type="entry name" value="S-adenosyl-L-methionine-dependent methyltransferases"/>
    <property type="match status" value="1"/>
</dbReference>
<dbReference type="EC" id="2.1.1.-" evidence="13"/>
<dbReference type="PANTHER" id="PTHR11575:SF48">
    <property type="entry name" value="5'-NUCLEOTIDASE"/>
    <property type="match status" value="1"/>
</dbReference>
<keyword evidence="10 15" id="KW-1133">Transmembrane helix</keyword>
<keyword evidence="5 13" id="KW-0489">Methyltransferase</keyword>
<reference evidence="17" key="1">
    <citation type="submission" date="2014-09" db="EMBL/GenBank/DDBJ databases">
        <title>Genome sequence of the luminous mushroom Mycena chlorophos for searching fungal bioluminescence genes.</title>
        <authorList>
            <person name="Tanaka Y."/>
            <person name="Kasuga D."/>
            <person name="Oba Y."/>
            <person name="Hase S."/>
            <person name="Sato K."/>
            <person name="Oba Y."/>
            <person name="Sakakibara Y."/>
        </authorList>
    </citation>
    <scope>NUCLEOTIDE SEQUENCE</scope>
</reference>
<dbReference type="InterPro" id="IPR021867">
    <property type="entry name" value="Bmt2/SAMTOR"/>
</dbReference>
<dbReference type="InterPro" id="IPR036259">
    <property type="entry name" value="MFS_trans_sf"/>
</dbReference>
<keyword evidence="17" id="KW-0966">Cell projection</keyword>
<evidence type="ECO:0000256" key="2">
    <source>
        <dbReference type="ARBA" id="ARBA00006654"/>
    </source>
</evidence>
<dbReference type="Gene3D" id="3.90.780.10">
    <property type="entry name" value="5'-Nucleotidase, C-terminal domain"/>
    <property type="match status" value="1"/>
</dbReference>
<dbReference type="InterPro" id="IPR008334">
    <property type="entry name" value="5'-Nucleotdase_C"/>
</dbReference>
<dbReference type="SUPFAM" id="SSF103473">
    <property type="entry name" value="MFS general substrate transporter"/>
    <property type="match status" value="1"/>
</dbReference>
<gene>
    <name evidence="17" type="ORF">MCHLO_09205</name>
</gene>
<evidence type="ECO:0000256" key="14">
    <source>
        <dbReference type="SAM" id="MobiDB-lite"/>
    </source>
</evidence>
<evidence type="ECO:0000256" key="11">
    <source>
        <dbReference type="ARBA" id="ARBA00023136"/>
    </source>
</evidence>
<feature type="transmembrane region" description="Helical" evidence="15">
    <location>
        <begin position="289"/>
        <end position="312"/>
    </location>
</feature>
<dbReference type="SUPFAM" id="SSF55816">
    <property type="entry name" value="5'-nucleotidase (syn. UDP-sugar hydrolase), C-terminal domain"/>
    <property type="match status" value="1"/>
</dbReference>
<evidence type="ECO:0000256" key="6">
    <source>
        <dbReference type="ARBA" id="ARBA00022679"/>
    </source>
</evidence>
<dbReference type="InterPro" id="IPR006179">
    <property type="entry name" value="5_nucleotidase/apyrase"/>
</dbReference>
<evidence type="ECO:0000256" key="4">
    <source>
        <dbReference type="ARBA" id="ARBA00022448"/>
    </source>
</evidence>
<feature type="transmembrane region" description="Helical" evidence="15">
    <location>
        <begin position="170"/>
        <end position="189"/>
    </location>
</feature>
<feature type="compositionally biased region" description="Low complexity" evidence="14">
    <location>
        <begin position="658"/>
        <end position="675"/>
    </location>
</feature>
<evidence type="ECO:0000256" key="8">
    <source>
        <dbReference type="ARBA" id="ARBA00022692"/>
    </source>
</evidence>
<keyword evidence="17" id="KW-0282">Flagellum</keyword>
<keyword evidence="18" id="KW-1185">Reference proteome</keyword>
<feature type="transmembrane region" description="Helical" evidence="15">
    <location>
        <begin position="84"/>
        <end position="104"/>
    </location>
</feature>
<feature type="transmembrane region" description="Helical" evidence="15">
    <location>
        <begin position="255"/>
        <end position="277"/>
    </location>
</feature>
<keyword evidence="6 13" id="KW-0808">Transferase</keyword>
<evidence type="ECO:0000256" key="13">
    <source>
        <dbReference type="HAMAP-Rule" id="MF_03044"/>
    </source>
</evidence>
<accession>A0ABQ0LM13</accession>
<evidence type="ECO:0000256" key="10">
    <source>
        <dbReference type="ARBA" id="ARBA00022989"/>
    </source>
</evidence>
<feature type="transmembrane region" description="Helical" evidence="15">
    <location>
        <begin position="829"/>
        <end position="846"/>
    </location>
</feature>
<dbReference type="InterPro" id="IPR003663">
    <property type="entry name" value="Sugar/inositol_transpt"/>
</dbReference>
<evidence type="ECO:0000256" key="3">
    <source>
        <dbReference type="ARBA" id="ARBA00010992"/>
    </source>
</evidence>
<evidence type="ECO:0000256" key="5">
    <source>
        <dbReference type="ARBA" id="ARBA00022603"/>
    </source>
</evidence>
<comment type="similarity">
    <text evidence="2">Belongs to the 5'-nucleotidase family.</text>
</comment>